<dbReference type="RefSeq" id="XP_046061247.1">
    <property type="nucleotide sequence ID" value="XM_046205288.1"/>
</dbReference>
<sequence>MSRLERIVPVNNVGSWGIIDNPFLSVLRPSLEMSRPSMVMLPLSRSTNLKKLVMIVDFPAPVRPTTPTFSPELTWKETPSMTLGRSGAYLIEMFLTSISPLDGQELTGSCGSSIGGSLSTPSTYSCTLSTPFISIST</sequence>
<dbReference type="GeneID" id="70236197"/>
<organism evidence="1 2">
    <name type="scientific">Ogataea philodendri</name>
    <dbReference type="NCBI Taxonomy" id="1378263"/>
    <lineage>
        <taxon>Eukaryota</taxon>
        <taxon>Fungi</taxon>
        <taxon>Dikarya</taxon>
        <taxon>Ascomycota</taxon>
        <taxon>Saccharomycotina</taxon>
        <taxon>Pichiomycetes</taxon>
        <taxon>Pichiales</taxon>
        <taxon>Pichiaceae</taxon>
        <taxon>Ogataea</taxon>
    </lineage>
</organism>
<dbReference type="Proteomes" id="UP000769157">
    <property type="component" value="Unassembled WGS sequence"/>
</dbReference>
<dbReference type="EMBL" id="JAEUBE010000295">
    <property type="protein sequence ID" value="KAH3666043.1"/>
    <property type="molecule type" value="Genomic_DNA"/>
</dbReference>
<dbReference type="OrthoDB" id="6778363at2759"/>
<comment type="caution">
    <text evidence="1">The sequence shown here is derived from an EMBL/GenBank/DDBJ whole genome shotgun (WGS) entry which is preliminary data.</text>
</comment>
<proteinExistence type="predicted"/>
<dbReference type="AlphaFoldDB" id="A0A9P8P5T7"/>
<keyword evidence="2" id="KW-1185">Reference proteome</keyword>
<name>A0A9P8P5T7_9ASCO</name>
<gene>
    <name evidence="1" type="ORF">OGAPHI_004232</name>
</gene>
<protein>
    <submittedName>
        <fullName evidence="1">Uncharacterized protein</fullName>
    </submittedName>
</protein>
<reference evidence="1" key="1">
    <citation type="journal article" date="2021" name="Open Biol.">
        <title>Shared evolutionary footprints suggest mitochondrial oxidative damage underlies multiple complex I losses in fungi.</title>
        <authorList>
            <person name="Schikora-Tamarit M.A."/>
            <person name="Marcet-Houben M."/>
            <person name="Nosek J."/>
            <person name="Gabaldon T."/>
        </authorList>
    </citation>
    <scope>NUCLEOTIDE SEQUENCE</scope>
    <source>
        <strain evidence="1">CBS6075</strain>
    </source>
</reference>
<evidence type="ECO:0000313" key="1">
    <source>
        <dbReference type="EMBL" id="KAH3666043.1"/>
    </source>
</evidence>
<evidence type="ECO:0000313" key="2">
    <source>
        <dbReference type="Proteomes" id="UP000769157"/>
    </source>
</evidence>
<accession>A0A9P8P5T7</accession>
<reference evidence="1" key="2">
    <citation type="submission" date="2021-01" db="EMBL/GenBank/DDBJ databases">
        <authorList>
            <person name="Schikora-Tamarit M.A."/>
        </authorList>
    </citation>
    <scope>NUCLEOTIDE SEQUENCE</scope>
    <source>
        <strain evidence="1">CBS6075</strain>
    </source>
</reference>